<keyword evidence="5 11" id="KW-0547">Nucleotide-binding</keyword>
<dbReference type="CDD" id="cd00822">
    <property type="entry name" value="TopoII_Trans_DNA_gyrase"/>
    <property type="match status" value="1"/>
</dbReference>
<dbReference type="AlphaFoldDB" id="A0A5A8F8H6"/>
<dbReference type="PRINTS" id="PR00418">
    <property type="entry name" value="TPI2FAMILY"/>
</dbReference>
<dbReference type="Pfam" id="PF01751">
    <property type="entry name" value="Toprim"/>
    <property type="match status" value="1"/>
</dbReference>
<dbReference type="InterPro" id="IPR036890">
    <property type="entry name" value="HATPase_C_sf"/>
</dbReference>
<dbReference type="CDD" id="cd16928">
    <property type="entry name" value="HATPase_GyrB-like"/>
    <property type="match status" value="1"/>
</dbReference>
<keyword evidence="9" id="KW-0238">DNA-binding</keyword>
<dbReference type="GO" id="GO:0005737">
    <property type="term" value="C:cytoplasm"/>
    <property type="evidence" value="ECO:0007669"/>
    <property type="project" value="UniProtKB-SubCell"/>
</dbReference>
<comment type="cofactor">
    <cofactor evidence="11">
        <name>Mg(2+)</name>
        <dbReference type="ChEBI" id="CHEBI:18420"/>
    </cofactor>
    <cofactor evidence="11">
        <name>Mn(2+)</name>
        <dbReference type="ChEBI" id="CHEBI:29035"/>
    </cofactor>
    <cofactor evidence="11">
        <name>Ca(2+)</name>
        <dbReference type="ChEBI" id="CHEBI:29108"/>
    </cofactor>
    <text evidence="11">Binds two Mg(2+) per subunit. The magnesium ions form salt bridges with both the protein and the DNA. Can also accept other divalent metal cations, such as Mn(2+) or Ca(2+).</text>
</comment>
<dbReference type="GO" id="GO:0006261">
    <property type="term" value="P:DNA-templated DNA replication"/>
    <property type="evidence" value="ECO:0007669"/>
    <property type="project" value="UniProtKB-UniRule"/>
</dbReference>
<comment type="catalytic activity">
    <reaction evidence="1 11">
        <text>ATP-dependent breakage, passage and rejoining of double-stranded DNA.</text>
        <dbReference type="EC" id="5.6.2.2"/>
    </reaction>
</comment>
<evidence type="ECO:0000256" key="3">
    <source>
        <dbReference type="ARBA" id="ARBA00022490"/>
    </source>
</evidence>
<keyword evidence="14" id="KW-1185">Reference proteome</keyword>
<dbReference type="OrthoDB" id="9802808at2"/>
<evidence type="ECO:0000256" key="8">
    <source>
        <dbReference type="ARBA" id="ARBA00023029"/>
    </source>
</evidence>
<evidence type="ECO:0000256" key="5">
    <source>
        <dbReference type="ARBA" id="ARBA00022741"/>
    </source>
</evidence>
<dbReference type="InterPro" id="IPR018522">
    <property type="entry name" value="TopoIIA_CS"/>
</dbReference>
<evidence type="ECO:0000313" key="14">
    <source>
        <dbReference type="Proteomes" id="UP000322876"/>
    </source>
</evidence>
<protein>
    <recommendedName>
        <fullName evidence="11">DNA gyrase subunit B</fullName>
        <ecNumber evidence="11">5.6.2.2</ecNumber>
    </recommendedName>
</protein>
<comment type="function">
    <text evidence="11">A type II topoisomerase that negatively supercoils closed circular double-stranded (ds) DNA in an ATP-dependent manner to modulate DNA topology and maintain chromosomes in an underwound state. Negative supercoiling favors strand separation, and DNA replication, transcription, recombination and repair, all of which involve strand separation. Also able to catalyze the interconversion of other topological isomers of dsDNA rings, including catenanes and knotted rings. Type II topoisomerases break and join 2 DNA strands simultaneously in an ATP-dependent manner.</text>
</comment>
<proteinExistence type="inferred from homology"/>
<feature type="binding site" evidence="11">
    <location>
        <position position="496"/>
    </location>
    <ligand>
        <name>Mg(2+)</name>
        <dbReference type="ChEBI" id="CHEBI:18420"/>
        <label>1</label>
        <note>catalytic</note>
    </ligand>
</feature>
<dbReference type="InterPro" id="IPR049353">
    <property type="entry name" value="GyrB_hook"/>
</dbReference>
<dbReference type="GO" id="GO:0046872">
    <property type="term" value="F:metal ion binding"/>
    <property type="evidence" value="ECO:0007669"/>
    <property type="project" value="UniProtKB-KW"/>
</dbReference>
<evidence type="ECO:0000259" key="12">
    <source>
        <dbReference type="PROSITE" id="PS50880"/>
    </source>
</evidence>
<dbReference type="InterPro" id="IPR013506">
    <property type="entry name" value="Topo_IIA_bsu_dom2"/>
</dbReference>
<keyword evidence="8 11" id="KW-0799">Topoisomerase</keyword>
<dbReference type="Pfam" id="PF00986">
    <property type="entry name" value="DNA_gyraseB_C"/>
    <property type="match status" value="1"/>
</dbReference>
<dbReference type="GO" id="GO:0005694">
    <property type="term" value="C:chromosome"/>
    <property type="evidence" value="ECO:0007669"/>
    <property type="project" value="InterPro"/>
</dbReference>
<dbReference type="NCBIfam" id="NF004189">
    <property type="entry name" value="PRK05644.1"/>
    <property type="match status" value="1"/>
</dbReference>
<keyword evidence="4 11" id="KW-0479">Metal-binding</keyword>
<sequence>MKEKGYTESSIKVLEGLEAVRQRPGMYIGSVDHRGLHHLIYEVVDNSIDEATAGYCKNISVTIHIDNSVTIEDDGRGIPIGIHPTMRKPTVEVVMTTLHAGGKFEKGAYYASGGLHGVGVSVVNALSEYLEVTVKRDGGVYYQKYEKGKPVAKFEQIGKSDKTGTKIRFKPDPEIFEEIEFSYEILQRRFRELAYLNPGVRITFTDERNDKKQEFYAEGGIVSYVKYLNKNKNTLLKEPVYVSGKFEDVMVEVAFTYNDGYSEHIISFVNNIHTEEGGTHEVGFKNAYTRIFNNFVTKSGILKQKISLTGDDIREGLSAIISVRLHDPIFEGQTKGKLGSTIAKTAVESVMNSFLPDFFEKHLDYAKIILEKAIQAYRAREAARKAKELTRRKNALEISTLPGKLADCQERDPDKAELFIVEGDSAGGSAKQCRDRRFQAILPLKGKILNVEKARFDKILSNDEIKAIITALGTGIGNKSFDINKIRYKKIIIMTDADVDGAHITTLLLTFFYRYMKEIIDRGYLYIARPPLYKIKKGKMEKYIHDEREMEDFVIKNIVDNIEFEGIPKTRYYEILKGLKRYINIRSKYLKKGYTRELVNSLASIEDLVKEKLSDKIFVDTLFNELKEKNLFDGYDKAYVDYNPEYEKYNIILQKGNERLTINSEFVDSPEFKELKRNFLKIKPLGNRPFKVKVGDEIKVFDNYDEMMEYFEMISLKGVYVQRYKGLGEMNPQQLWETTVDPERRVLYRVRVEDAEAADELFSLLMGDVVAPRREFIEQNALNVKNLDI</sequence>
<dbReference type="InterPro" id="IPR000565">
    <property type="entry name" value="Topo_IIA_B"/>
</dbReference>
<evidence type="ECO:0000256" key="4">
    <source>
        <dbReference type="ARBA" id="ARBA00022723"/>
    </source>
</evidence>
<feature type="binding site" evidence="11">
    <location>
        <position position="498"/>
    </location>
    <ligand>
        <name>Mg(2+)</name>
        <dbReference type="ChEBI" id="CHEBI:18420"/>
        <label>2</label>
    </ligand>
</feature>
<feature type="domain" description="Toprim" evidence="12">
    <location>
        <begin position="416"/>
        <end position="531"/>
    </location>
</feature>
<keyword evidence="7 11" id="KW-0460">Magnesium</keyword>
<organism evidence="13 14">
    <name type="scientific">Deferribacter autotrophicus</name>
    <dbReference type="NCBI Taxonomy" id="500465"/>
    <lineage>
        <taxon>Bacteria</taxon>
        <taxon>Pseudomonadati</taxon>
        <taxon>Deferribacterota</taxon>
        <taxon>Deferribacteres</taxon>
        <taxon>Deferribacterales</taxon>
        <taxon>Deferribacteraceae</taxon>
        <taxon>Deferribacter</taxon>
    </lineage>
</organism>
<dbReference type="RefSeq" id="WP_149265610.1">
    <property type="nucleotide sequence ID" value="NZ_VFJB01000003.1"/>
</dbReference>
<dbReference type="Gene3D" id="3.30.565.10">
    <property type="entry name" value="Histidine kinase-like ATPase, C-terminal domain"/>
    <property type="match status" value="1"/>
</dbReference>
<comment type="subunit">
    <text evidence="11">Heterotetramer, composed of two GyrA and two GyrB chains. In the heterotetramer, GyrA contains the active site tyrosine that forms a transient covalent intermediate with DNA, while GyrB binds cofactors and catalyzes ATP hydrolysis.</text>
</comment>
<dbReference type="SUPFAM" id="SSF56719">
    <property type="entry name" value="Type II DNA topoisomerase"/>
    <property type="match status" value="1"/>
</dbReference>
<dbReference type="PANTHER" id="PTHR45866:SF1">
    <property type="entry name" value="DNA GYRASE SUBUNIT B, MITOCHONDRIAL"/>
    <property type="match status" value="1"/>
</dbReference>
<dbReference type="Pfam" id="PF21249">
    <property type="entry name" value="GyrB_hook"/>
    <property type="match status" value="1"/>
</dbReference>
<dbReference type="PROSITE" id="PS00177">
    <property type="entry name" value="TOPOISOMERASE_II"/>
    <property type="match status" value="1"/>
</dbReference>
<dbReference type="NCBIfam" id="TIGR01059">
    <property type="entry name" value="gyrB"/>
    <property type="match status" value="1"/>
</dbReference>
<dbReference type="Gene3D" id="3.30.230.10">
    <property type="match status" value="1"/>
</dbReference>
<dbReference type="InterPro" id="IPR001241">
    <property type="entry name" value="Topo_IIA"/>
</dbReference>
<evidence type="ECO:0000256" key="6">
    <source>
        <dbReference type="ARBA" id="ARBA00022840"/>
    </source>
</evidence>
<comment type="subcellular location">
    <subcellularLocation>
        <location evidence="11">Cytoplasm</location>
    </subcellularLocation>
</comment>
<dbReference type="PANTHER" id="PTHR45866">
    <property type="entry name" value="DNA GYRASE/TOPOISOMERASE SUBUNIT B"/>
    <property type="match status" value="1"/>
</dbReference>
<dbReference type="InterPro" id="IPR020568">
    <property type="entry name" value="Ribosomal_Su5_D2-typ_SF"/>
</dbReference>
<evidence type="ECO:0000256" key="11">
    <source>
        <dbReference type="HAMAP-Rule" id="MF_01898"/>
    </source>
</evidence>
<dbReference type="HAMAP" id="MF_01898">
    <property type="entry name" value="GyrB"/>
    <property type="match status" value="1"/>
</dbReference>
<dbReference type="InterPro" id="IPR003594">
    <property type="entry name" value="HATPase_dom"/>
</dbReference>
<evidence type="ECO:0000313" key="13">
    <source>
        <dbReference type="EMBL" id="KAA0258851.1"/>
    </source>
</evidence>
<dbReference type="FunFam" id="3.30.230.10:FF:000005">
    <property type="entry name" value="DNA gyrase subunit B"/>
    <property type="match status" value="1"/>
</dbReference>
<dbReference type="InterPro" id="IPR014721">
    <property type="entry name" value="Ribsml_uS5_D2-typ_fold_subgr"/>
</dbReference>
<feature type="site" description="Interaction with DNA" evidence="11">
    <location>
        <position position="447"/>
    </location>
</feature>
<dbReference type="SUPFAM" id="SSF54211">
    <property type="entry name" value="Ribosomal protein S5 domain 2-like"/>
    <property type="match status" value="1"/>
</dbReference>
<dbReference type="SMART" id="SM00387">
    <property type="entry name" value="HATPase_c"/>
    <property type="match status" value="1"/>
</dbReference>
<dbReference type="FunFam" id="3.30.565.10:FF:000002">
    <property type="entry name" value="DNA gyrase subunit B"/>
    <property type="match status" value="1"/>
</dbReference>
<dbReference type="PROSITE" id="PS50880">
    <property type="entry name" value="TOPRIM"/>
    <property type="match status" value="1"/>
</dbReference>
<gene>
    <name evidence="11 13" type="primary">gyrB</name>
    <name evidence="13" type="ORF">FHQ18_02585</name>
</gene>
<comment type="caution">
    <text evidence="13">The sequence shown here is derived from an EMBL/GenBank/DDBJ whole genome shotgun (WGS) entry which is preliminary data.</text>
</comment>
<evidence type="ECO:0000256" key="10">
    <source>
        <dbReference type="ARBA" id="ARBA00023235"/>
    </source>
</evidence>
<feature type="binding site" evidence="11">
    <location>
        <position position="422"/>
    </location>
    <ligand>
        <name>Mg(2+)</name>
        <dbReference type="ChEBI" id="CHEBI:18420"/>
        <label>1</label>
        <note>catalytic</note>
    </ligand>
</feature>
<evidence type="ECO:0000256" key="1">
    <source>
        <dbReference type="ARBA" id="ARBA00000185"/>
    </source>
</evidence>
<dbReference type="Pfam" id="PF02518">
    <property type="entry name" value="HATPase_c"/>
    <property type="match status" value="1"/>
</dbReference>
<comment type="similarity">
    <text evidence="2 11">Belongs to the type II topoisomerase GyrB family.</text>
</comment>
<dbReference type="InterPro" id="IPR011557">
    <property type="entry name" value="GyrB"/>
</dbReference>
<evidence type="ECO:0000256" key="9">
    <source>
        <dbReference type="ARBA" id="ARBA00023125"/>
    </source>
</evidence>
<dbReference type="CDD" id="cd03366">
    <property type="entry name" value="TOPRIM_TopoIIA_GyrB"/>
    <property type="match status" value="1"/>
</dbReference>
<keyword evidence="3 11" id="KW-0963">Cytoplasm</keyword>
<dbReference type="GO" id="GO:0003918">
    <property type="term" value="F:DNA topoisomerase type II (double strand cut, ATP-hydrolyzing) activity"/>
    <property type="evidence" value="ECO:0007669"/>
    <property type="project" value="UniProtKB-UniRule"/>
</dbReference>
<dbReference type="InterPro" id="IPR002288">
    <property type="entry name" value="DNA_gyrase_B_C"/>
</dbReference>
<feature type="binding site" evidence="11">
    <location>
        <position position="496"/>
    </location>
    <ligand>
        <name>Mg(2+)</name>
        <dbReference type="ChEBI" id="CHEBI:18420"/>
        <label>2</label>
    </ligand>
</feature>
<dbReference type="SUPFAM" id="SSF55874">
    <property type="entry name" value="ATPase domain of HSP90 chaperone/DNA topoisomerase II/histidine kinase"/>
    <property type="match status" value="1"/>
</dbReference>
<dbReference type="InterPro" id="IPR013760">
    <property type="entry name" value="Topo_IIA-like_dom_sf"/>
</dbReference>
<evidence type="ECO:0000256" key="7">
    <source>
        <dbReference type="ARBA" id="ARBA00022842"/>
    </source>
</evidence>
<accession>A0A5A8F8H6</accession>
<dbReference type="NCBIfam" id="NF011501">
    <property type="entry name" value="PRK14939.1"/>
    <property type="match status" value="1"/>
</dbReference>
<dbReference type="EMBL" id="VFJB01000003">
    <property type="protein sequence ID" value="KAA0258851.1"/>
    <property type="molecule type" value="Genomic_DNA"/>
</dbReference>
<dbReference type="EC" id="5.6.2.2" evidence="11"/>
<feature type="site" description="Interaction with DNA" evidence="11">
    <location>
        <position position="450"/>
    </location>
</feature>
<dbReference type="InterPro" id="IPR006171">
    <property type="entry name" value="TOPRIM_dom"/>
</dbReference>
<dbReference type="GO" id="GO:0003677">
    <property type="term" value="F:DNA binding"/>
    <property type="evidence" value="ECO:0007669"/>
    <property type="project" value="UniProtKB-KW"/>
</dbReference>
<keyword evidence="10 11" id="KW-0413">Isomerase</keyword>
<dbReference type="FunFam" id="3.40.50.670:FF:000001">
    <property type="entry name" value="DNA topoisomerase 2"/>
    <property type="match status" value="1"/>
</dbReference>
<dbReference type="Proteomes" id="UP000322876">
    <property type="component" value="Unassembled WGS sequence"/>
</dbReference>
<dbReference type="Gene3D" id="3.40.50.670">
    <property type="match status" value="2"/>
</dbReference>
<dbReference type="PRINTS" id="PR01159">
    <property type="entry name" value="DNAGYRASEB"/>
</dbReference>
<dbReference type="SMART" id="SM00433">
    <property type="entry name" value="TOP2c"/>
    <property type="match status" value="1"/>
</dbReference>
<dbReference type="Pfam" id="PF00204">
    <property type="entry name" value="DNA_gyraseB"/>
    <property type="match status" value="1"/>
</dbReference>
<keyword evidence="6 11" id="KW-0067">ATP-binding</keyword>
<dbReference type="InterPro" id="IPR013759">
    <property type="entry name" value="Topo_IIA_B_C"/>
</dbReference>
<comment type="miscellaneous">
    <text evidence="11">Few gyrases are as efficient as E.coli at forming negative supercoils. Not all organisms have 2 type II topoisomerases; in organisms with a single type II topoisomerase this enzyme also has to decatenate newly replicated chromosomes.</text>
</comment>
<name>A0A5A8F8H6_9BACT</name>
<evidence type="ECO:0000256" key="2">
    <source>
        <dbReference type="ARBA" id="ARBA00010708"/>
    </source>
</evidence>
<reference evidence="13 14" key="1">
    <citation type="submission" date="2019-06" db="EMBL/GenBank/DDBJ databases">
        <title>Genomic insights into carbon and energy metabolism of Deferribacter autotrophicus revealed new metabolic traits in the phylum Deferribacteres.</title>
        <authorList>
            <person name="Slobodkin A.I."/>
            <person name="Slobodkina G.B."/>
            <person name="Allioux M."/>
            <person name="Alain K."/>
            <person name="Jebbar M."/>
            <person name="Shadrin V."/>
            <person name="Kublanov I.V."/>
            <person name="Toshchakov S.V."/>
            <person name="Bonch-Osmolovskaya E.A."/>
        </authorList>
    </citation>
    <scope>NUCLEOTIDE SEQUENCE [LARGE SCALE GENOMIC DNA]</scope>
    <source>
        <strain evidence="13 14">SL50</strain>
    </source>
</reference>
<dbReference type="GO" id="GO:0005524">
    <property type="term" value="F:ATP binding"/>
    <property type="evidence" value="ECO:0007669"/>
    <property type="project" value="UniProtKB-UniRule"/>
</dbReference>
<dbReference type="InterPro" id="IPR034160">
    <property type="entry name" value="TOPRIM_GyrB"/>
</dbReference>
<dbReference type="GO" id="GO:0006265">
    <property type="term" value="P:DNA topological change"/>
    <property type="evidence" value="ECO:0007669"/>
    <property type="project" value="UniProtKB-UniRule"/>
</dbReference>